<dbReference type="RefSeq" id="WP_167034479.1">
    <property type="nucleotide sequence ID" value="NZ_CP050177.1"/>
</dbReference>
<feature type="domain" description="PNPLA" evidence="5">
    <location>
        <begin position="7"/>
        <end position="201"/>
    </location>
</feature>
<keyword evidence="3 4" id="KW-0443">Lipid metabolism</keyword>
<name>A0A6G9H5V1_9ACTN</name>
<dbReference type="GO" id="GO:0016787">
    <property type="term" value="F:hydrolase activity"/>
    <property type="evidence" value="ECO:0007669"/>
    <property type="project" value="UniProtKB-UniRule"/>
</dbReference>
<evidence type="ECO:0000256" key="1">
    <source>
        <dbReference type="ARBA" id="ARBA00022801"/>
    </source>
</evidence>
<evidence type="ECO:0000256" key="4">
    <source>
        <dbReference type="PROSITE-ProRule" id="PRU01161"/>
    </source>
</evidence>
<keyword evidence="1 4" id="KW-0378">Hydrolase</keyword>
<dbReference type="InterPro" id="IPR002641">
    <property type="entry name" value="PNPLA_dom"/>
</dbReference>
<comment type="caution">
    <text evidence="4">Lacks conserved residue(s) required for the propagation of feature annotation.</text>
</comment>
<dbReference type="InterPro" id="IPR016035">
    <property type="entry name" value="Acyl_Trfase/lysoPLipase"/>
</dbReference>
<dbReference type="PROSITE" id="PS51635">
    <property type="entry name" value="PNPLA"/>
    <property type="match status" value="1"/>
</dbReference>
<accession>A0A6G9H5V1</accession>
<feature type="active site" description="Proton acceptor" evidence="4">
    <location>
        <position position="187"/>
    </location>
</feature>
<dbReference type="AlphaFoldDB" id="A0A6G9H5V1"/>
<sequence>MTRTALVLGGGGITGVAWTIGVLHGLRLAGTDLTTADLIVGTSAGSVVGAQIAAGTHDLEALYERQLAPPGDERPARLGPAVLFRYARAMLVSRTPEAYGQRIGRYALAAAAGLEAEADRRAVIASRIMVDSWPERALVVTAVDALTGELRAFDRESGVPVVDAVAASCAVPGVWPPVTVEGRKWIDGGMHSPANAQLAAGYDRVVVIAPVGSGSGVVAGPQSQAAALVAGGARVEVVTPGAAAKKAIGHNVLDPGRRAGAARAGVVQGGGVVGVVGVVWGGGP</sequence>
<dbReference type="PANTHER" id="PTHR14226">
    <property type="entry name" value="NEUROPATHY TARGET ESTERASE/SWISS CHEESE D.MELANOGASTER"/>
    <property type="match status" value="1"/>
</dbReference>
<dbReference type="GO" id="GO:0016042">
    <property type="term" value="P:lipid catabolic process"/>
    <property type="evidence" value="ECO:0007669"/>
    <property type="project" value="UniProtKB-UniRule"/>
</dbReference>
<feature type="short sequence motif" description="GXSXG" evidence="4">
    <location>
        <begin position="41"/>
        <end position="45"/>
    </location>
</feature>
<dbReference type="EMBL" id="CP050177">
    <property type="protein sequence ID" value="QIQ05912.1"/>
    <property type="molecule type" value="Genomic_DNA"/>
</dbReference>
<protein>
    <submittedName>
        <fullName evidence="6">Patatin-like phospholipase family protein</fullName>
    </submittedName>
</protein>
<dbReference type="KEGG" id="slia:HA039_29640"/>
<dbReference type="Gene3D" id="3.40.1090.10">
    <property type="entry name" value="Cytosolic phospholipase A2 catalytic domain"/>
    <property type="match status" value="2"/>
</dbReference>
<evidence type="ECO:0000256" key="3">
    <source>
        <dbReference type="ARBA" id="ARBA00023098"/>
    </source>
</evidence>
<dbReference type="SUPFAM" id="SSF52151">
    <property type="entry name" value="FabD/lysophospholipase-like"/>
    <property type="match status" value="1"/>
</dbReference>
<reference evidence="6 7" key="1">
    <citation type="submission" date="2020-03" db="EMBL/GenBank/DDBJ databases">
        <title>A novel species.</title>
        <authorList>
            <person name="Gao J."/>
        </authorList>
    </citation>
    <scope>NUCLEOTIDE SEQUENCE [LARGE SCALE GENOMIC DNA]</scope>
    <source>
        <strain evidence="6 7">QMT-12</strain>
    </source>
</reference>
<evidence type="ECO:0000259" key="5">
    <source>
        <dbReference type="PROSITE" id="PS51635"/>
    </source>
</evidence>
<dbReference type="Proteomes" id="UP000501179">
    <property type="component" value="Chromosome"/>
</dbReference>
<evidence type="ECO:0000313" key="7">
    <source>
        <dbReference type="Proteomes" id="UP000501179"/>
    </source>
</evidence>
<evidence type="ECO:0000313" key="6">
    <source>
        <dbReference type="EMBL" id="QIQ05912.1"/>
    </source>
</evidence>
<organism evidence="6 7">
    <name type="scientific">Streptomyces liangshanensis</name>
    <dbReference type="NCBI Taxonomy" id="2717324"/>
    <lineage>
        <taxon>Bacteria</taxon>
        <taxon>Bacillati</taxon>
        <taxon>Actinomycetota</taxon>
        <taxon>Actinomycetes</taxon>
        <taxon>Kitasatosporales</taxon>
        <taxon>Streptomycetaceae</taxon>
        <taxon>Streptomyces</taxon>
    </lineage>
</organism>
<gene>
    <name evidence="6" type="ORF">HA039_29640</name>
</gene>
<feature type="active site" description="Nucleophile" evidence="4">
    <location>
        <position position="43"/>
    </location>
</feature>
<dbReference type="PANTHER" id="PTHR14226:SF57">
    <property type="entry name" value="BLR7027 PROTEIN"/>
    <property type="match status" value="1"/>
</dbReference>
<keyword evidence="7" id="KW-1185">Reference proteome</keyword>
<keyword evidence="2 4" id="KW-0442">Lipid degradation</keyword>
<dbReference type="InterPro" id="IPR050301">
    <property type="entry name" value="NTE"/>
</dbReference>
<proteinExistence type="predicted"/>
<feature type="short sequence motif" description="DGA/G" evidence="4">
    <location>
        <begin position="187"/>
        <end position="189"/>
    </location>
</feature>
<dbReference type="Pfam" id="PF01734">
    <property type="entry name" value="Patatin"/>
    <property type="match status" value="1"/>
</dbReference>
<evidence type="ECO:0000256" key="2">
    <source>
        <dbReference type="ARBA" id="ARBA00022963"/>
    </source>
</evidence>